<feature type="domain" description="Bacterial mobilisation" evidence="1">
    <location>
        <begin position="99"/>
        <end position="144"/>
    </location>
</feature>
<evidence type="ECO:0000259" key="1">
    <source>
        <dbReference type="Pfam" id="PF05713"/>
    </source>
</evidence>
<dbReference type="Pfam" id="PF05713">
    <property type="entry name" value="MobC"/>
    <property type="match status" value="1"/>
</dbReference>
<evidence type="ECO:0000313" key="3">
    <source>
        <dbReference type="Proteomes" id="UP000235739"/>
    </source>
</evidence>
<name>A0A2N7S1F1_9MICC</name>
<dbReference type="EMBL" id="PNQX01000002">
    <property type="protein sequence ID" value="PMQ19964.1"/>
    <property type="molecule type" value="Genomic_DNA"/>
</dbReference>
<organism evidence="2 3">
    <name type="scientific">Glutamicibacter arilaitensis</name>
    <dbReference type="NCBI Taxonomy" id="256701"/>
    <lineage>
        <taxon>Bacteria</taxon>
        <taxon>Bacillati</taxon>
        <taxon>Actinomycetota</taxon>
        <taxon>Actinomycetes</taxon>
        <taxon>Micrococcales</taxon>
        <taxon>Micrococcaceae</taxon>
        <taxon>Glutamicibacter</taxon>
    </lineage>
</organism>
<comment type="caution">
    <text evidence="2">The sequence shown here is derived from an EMBL/GenBank/DDBJ whole genome shotgun (WGS) entry which is preliminary data.</text>
</comment>
<reference evidence="2 3" key="1">
    <citation type="journal article" date="2017" name="Elife">
        <title>Extensive horizontal gene transfer in cheese-associated bacteria.</title>
        <authorList>
            <person name="Bonham K.S."/>
            <person name="Wolfe B.E."/>
            <person name="Dutton R.J."/>
        </authorList>
    </citation>
    <scope>NUCLEOTIDE SEQUENCE [LARGE SCALE GENOMIC DNA]</scope>
    <source>
        <strain evidence="2 3">JB182</strain>
    </source>
</reference>
<protein>
    <submittedName>
        <fullName evidence="2">Plasmid mobilization relaxosome protein MobC</fullName>
    </submittedName>
</protein>
<gene>
    <name evidence="2" type="ORF">CIK84_15195</name>
</gene>
<sequence length="151" mass="16174">MRAAGVGHLSQLIQVVLHWAGGKSVAERKRQANIGGGRKVIRQLKLSVVQDTALRVHAEELGVSVQRLLVESTLSAFQGETVTERRDLLTALFQLQRGLAAAGNNINQIARATNATGEIQGELHASLDHLRGTVARIDAALDSLRIVGESS</sequence>
<dbReference type="AlphaFoldDB" id="A0A2N7S1F1"/>
<accession>A0A2N7S1F1</accession>
<dbReference type="InterPro" id="IPR008687">
    <property type="entry name" value="MobC"/>
</dbReference>
<dbReference type="Proteomes" id="UP000235739">
    <property type="component" value="Unassembled WGS sequence"/>
</dbReference>
<evidence type="ECO:0000313" key="2">
    <source>
        <dbReference type="EMBL" id="PMQ19964.1"/>
    </source>
</evidence>
<proteinExistence type="predicted"/>